<comment type="similarity">
    <text evidence="1">Belongs to the peptidase S28 family.</text>
</comment>
<evidence type="ECO:0000256" key="3">
    <source>
        <dbReference type="ARBA" id="ARBA00022729"/>
    </source>
</evidence>
<evidence type="ECO:0000313" key="8">
    <source>
        <dbReference type="Proteomes" id="UP000215453"/>
    </source>
</evidence>
<evidence type="ECO:0000256" key="2">
    <source>
        <dbReference type="ARBA" id="ARBA00022670"/>
    </source>
</evidence>
<reference evidence="7 8" key="1">
    <citation type="submission" date="2016-10" db="EMBL/GenBank/DDBJ databases">
        <authorList>
            <person name="Varghese N."/>
        </authorList>
    </citation>
    <scope>NUCLEOTIDE SEQUENCE [LARGE SCALE GENOMIC DNA]</scope>
</reference>
<dbReference type="Proteomes" id="UP000215453">
    <property type="component" value="Chromosome 1"/>
</dbReference>
<dbReference type="PANTHER" id="PTHR11010:SF23">
    <property type="entry name" value="SERINE PEPTIDASE"/>
    <property type="match status" value="1"/>
</dbReference>
<dbReference type="GO" id="GO:0008239">
    <property type="term" value="F:dipeptidyl-peptidase activity"/>
    <property type="evidence" value="ECO:0007669"/>
    <property type="project" value="TreeGrafter"/>
</dbReference>
<evidence type="ECO:0000313" key="7">
    <source>
        <dbReference type="EMBL" id="SMY18711.1"/>
    </source>
</evidence>
<dbReference type="Gene3D" id="3.40.50.1820">
    <property type="entry name" value="alpha/beta hydrolase"/>
    <property type="match status" value="2"/>
</dbReference>
<dbReference type="PANTHER" id="PTHR11010">
    <property type="entry name" value="PROTEASE S28 PRO-X CARBOXYPEPTIDASE-RELATED"/>
    <property type="match status" value="1"/>
</dbReference>
<feature type="chain" id="PRO_5012125030" description="Carboxypeptidase" evidence="6">
    <location>
        <begin position="17"/>
        <end position="538"/>
    </location>
</feature>
<dbReference type="AlphaFoldDB" id="A0A1Y6L887"/>
<dbReference type="InterPro" id="IPR029058">
    <property type="entry name" value="AB_hydrolase_fold"/>
</dbReference>
<dbReference type="EMBL" id="LT882676">
    <property type="protein sequence ID" value="SMY18711.1"/>
    <property type="molecule type" value="Genomic_DNA"/>
</dbReference>
<dbReference type="InterPro" id="IPR008758">
    <property type="entry name" value="Peptidase_S28"/>
</dbReference>
<keyword evidence="3 6" id="KW-0732">Signal</keyword>
<dbReference type="GO" id="GO:0006508">
    <property type="term" value="P:proteolysis"/>
    <property type="evidence" value="ECO:0007669"/>
    <property type="project" value="UniProtKB-KW"/>
</dbReference>
<evidence type="ECO:0000256" key="1">
    <source>
        <dbReference type="ARBA" id="ARBA00011079"/>
    </source>
</evidence>
<organism evidence="7 8">
    <name type="scientific">Zymoseptoria tritici ST99CH_1A5</name>
    <dbReference type="NCBI Taxonomy" id="1276529"/>
    <lineage>
        <taxon>Eukaryota</taxon>
        <taxon>Fungi</taxon>
        <taxon>Dikarya</taxon>
        <taxon>Ascomycota</taxon>
        <taxon>Pezizomycotina</taxon>
        <taxon>Dothideomycetes</taxon>
        <taxon>Dothideomycetidae</taxon>
        <taxon>Mycosphaerellales</taxon>
        <taxon>Mycosphaerellaceae</taxon>
        <taxon>Zymoseptoria</taxon>
    </lineage>
</organism>
<dbReference type="Pfam" id="PF05577">
    <property type="entry name" value="Peptidase_S28"/>
    <property type="match status" value="1"/>
</dbReference>
<evidence type="ECO:0000256" key="5">
    <source>
        <dbReference type="ARBA" id="ARBA00023180"/>
    </source>
</evidence>
<protein>
    <recommendedName>
        <fullName evidence="9">Carboxypeptidase</fullName>
    </recommendedName>
</protein>
<name>A0A1Y6L887_ZYMTR</name>
<evidence type="ECO:0000256" key="6">
    <source>
        <dbReference type="SAM" id="SignalP"/>
    </source>
</evidence>
<accession>A0A1Y6L887</accession>
<evidence type="ECO:0008006" key="9">
    <source>
        <dbReference type="Google" id="ProtNLM"/>
    </source>
</evidence>
<sequence>MHLFWLLITLINLTSAYRRSTSNRHPHLLHRSLLQARSANDVASKFANFTFEQYIDHDQPELGTFPQRYVVDTTYWNGTGSPVILWIWGEGPIEDGLIYFNKSLGTAGLLASEIGAAQVILEHRFFGESVVFDEWTTQNLQYLTSDNAIRDAIRFAKSVQLHFSNVTGLGDVPWIATGESYGGALVTWLAQLHPDTFWAYYASSATVEVVPDNFGFYVIGEEVFRQNCTKDLQLVAAHIDEILVNGSADQIHDIKALFGMETLKDDVDFVTALGRPTASYFPGDNPGGFCDRIEGGLDAIGGAPATGIGLDKALVNFAAIWKAYWNPPQACDQWYAALGVPNPCHGHANASTCCFDTRDPTSAPWSDTRPDDVYFGRAYSWLQCNEIGMWDTGAPDDRPSIVSRLIVPEYWYAQCALRFPPGPNGETYGWARGITPSDRNTVTGGWNIDCRNRIVFGNGQWDGFRYSTVVSPLRPGGPLLTNGNAYVFDQKQGQHGDDFFVKCGPDEVECPREQDEIRGQLRKFVDEWYSQRIDTAGS</sequence>
<gene>
    <name evidence="7" type="ORF">ZT1A5_G146</name>
</gene>
<keyword evidence="2" id="KW-0645">Protease</keyword>
<keyword evidence="4" id="KW-0378">Hydrolase</keyword>
<feature type="signal peptide" evidence="6">
    <location>
        <begin position="1"/>
        <end position="16"/>
    </location>
</feature>
<evidence type="ECO:0000256" key="4">
    <source>
        <dbReference type="ARBA" id="ARBA00022801"/>
    </source>
</evidence>
<proteinExistence type="inferred from homology"/>
<keyword evidence="5" id="KW-0325">Glycoprotein</keyword>
<dbReference type="GO" id="GO:0070008">
    <property type="term" value="F:serine-type exopeptidase activity"/>
    <property type="evidence" value="ECO:0007669"/>
    <property type="project" value="InterPro"/>
</dbReference>
<dbReference type="SUPFAM" id="SSF53474">
    <property type="entry name" value="alpha/beta-Hydrolases"/>
    <property type="match status" value="1"/>
</dbReference>